<dbReference type="EMBL" id="JAGPYQ010000001">
    <property type="protein sequence ID" value="MBQ0849339.1"/>
    <property type="molecule type" value="Genomic_DNA"/>
</dbReference>
<feature type="domain" description="ScoMcrA-like SRA" evidence="2">
    <location>
        <begin position="156"/>
        <end position="286"/>
    </location>
</feature>
<evidence type="ECO:0000313" key="3">
    <source>
        <dbReference type="EMBL" id="MBQ0849339.1"/>
    </source>
</evidence>
<dbReference type="Pfam" id="PF26348">
    <property type="entry name" value="SRA_ScoMcrA"/>
    <property type="match status" value="1"/>
</dbReference>
<name>A0A940Y2A4_9ACTN</name>
<sequence length="443" mass="48968">MAAWLLTCNPSGVFDLPRFRDEGNELTSWTISQHKRDVSAGDQFVLWMSGTNAGVVAYGHLTGEAARGRPDAAYWLTDPGERDYVPIEVDQWLDRRIPKSQLAADPRMSGATILTMPGGRNPHRLNDAQWEAIREALNSAQEEDPGWTLNPGGGIRRVELHAQFGGSSQNGISPSATTNNILIFTAASSGHQHGYFDVWNEDGTFHYTGEGQTGDQRMVRGNKAILEHRETGKRLRLFDGARGTVRYLGEWTLDPDHPYSEHQAPATGGGDLRKVIRFHLVPVRATISVPEVAIGQDYVTPDESIRPTPATPSAPDPDLVGRNLSTHRRLQNELARHAQNRGFTALSPDVSDPNFDLAWRDAEGGLTVCEVKSLTPANEARQLRAGLGQVLDYQDQLSDRAPTVSAVLWVEREPSELRWITLCRRVGVTLAWPSQEDSAFQMV</sequence>
<feature type="region of interest" description="Disordered" evidence="1">
    <location>
        <begin position="300"/>
        <end position="322"/>
    </location>
</feature>
<gene>
    <name evidence="3" type="ORF">J8N05_14110</name>
</gene>
<organism evidence="3 4">
    <name type="scientific">Streptomyces liliiviolaceus</name>
    <dbReference type="NCBI Taxonomy" id="2823109"/>
    <lineage>
        <taxon>Bacteria</taxon>
        <taxon>Bacillati</taxon>
        <taxon>Actinomycetota</taxon>
        <taxon>Actinomycetes</taxon>
        <taxon>Kitasatosporales</taxon>
        <taxon>Streptomycetaceae</taxon>
        <taxon>Streptomyces</taxon>
    </lineage>
</organism>
<dbReference type="InterPro" id="IPR058712">
    <property type="entry name" value="SRA_ScoMcrA"/>
</dbReference>
<keyword evidence="4" id="KW-1185">Reference proteome</keyword>
<evidence type="ECO:0000313" key="4">
    <source>
        <dbReference type="Proteomes" id="UP000677413"/>
    </source>
</evidence>
<evidence type="ECO:0000256" key="1">
    <source>
        <dbReference type="SAM" id="MobiDB-lite"/>
    </source>
</evidence>
<evidence type="ECO:0000259" key="2">
    <source>
        <dbReference type="Pfam" id="PF26348"/>
    </source>
</evidence>
<dbReference type="SUPFAM" id="SSF88697">
    <property type="entry name" value="PUA domain-like"/>
    <property type="match status" value="1"/>
</dbReference>
<proteinExistence type="predicted"/>
<reference evidence="3 4" key="1">
    <citation type="submission" date="2021-04" db="EMBL/GenBank/DDBJ databases">
        <authorList>
            <person name="Tang X."/>
            <person name="Zhou X."/>
            <person name="Chen X."/>
            <person name="Cernava T."/>
            <person name="Zhang C."/>
        </authorList>
    </citation>
    <scope>NUCLEOTIDE SEQUENCE [LARGE SCALE GENOMIC DNA]</scope>
    <source>
        <strain evidence="3 4">BH-SS-21</strain>
    </source>
</reference>
<dbReference type="RefSeq" id="WP_210883001.1">
    <property type="nucleotide sequence ID" value="NZ_JAGPYQ010000001.1"/>
</dbReference>
<dbReference type="Gene3D" id="3.10.590.10">
    <property type="entry name" value="ph1033 like domains"/>
    <property type="match status" value="1"/>
</dbReference>
<dbReference type="Proteomes" id="UP000677413">
    <property type="component" value="Unassembled WGS sequence"/>
</dbReference>
<dbReference type="InterPro" id="IPR015947">
    <property type="entry name" value="PUA-like_sf"/>
</dbReference>
<comment type="caution">
    <text evidence="3">The sequence shown here is derived from an EMBL/GenBank/DDBJ whole genome shotgun (WGS) entry which is preliminary data.</text>
</comment>
<dbReference type="AlphaFoldDB" id="A0A940Y2A4"/>
<accession>A0A940Y2A4</accession>
<protein>
    <recommendedName>
        <fullName evidence="2">ScoMcrA-like SRA domain-containing protein</fullName>
    </recommendedName>
</protein>